<dbReference type="GeneID" id="79587253"/>
<dbReference type="Proteomes" id="UP000224684">
    <property type="component" value="Segment"/>
</dbReference>
<dbReference type="RefSeq" id="YP_010739857.1">
    <property type="nucleotide sequence ID" value="NC_073047.1"/>
</dbReference>
<proteinExistence type="predicted"/>
<keyword evidence="2" id="KW-1185">Reference proteome</keyword>
<organism evidence="1 2">
    <name type="scientific">Bacillus phage Tavor_SA</name>
    <dbReference type="NCBI Taxonomy" id="1983581"/>
    <lineage>
        <taxon>Viruses</taxon>
        <taxon>Duplodnaviria</taxon>
        <taxon>Heunggongvirae</taxon>
        <taxon>Uroviricota</taxon>
        <taxon>Caudoviricetes</taxon>
        <taxon>Wbetavirus</taxon>
        <taxon>Wbetavirus tavor</taxon>
    </lineage>
</organism>
<dbReference type="EMBL" id="KY963369">
    <property type="protein sequence ID" value="ARW58449.1"/>
    <property type="molecule type" value="Genomic_DNA"/>
</dbReference>
<name>A0A288WFV9_9CAUD</name>
<protein>
    <submittedName>
        <fullName evidence="1">Uncharacterized protein</fullName>
    </submittedName>
</protein>
<dbReference type="KEGG" id="vg:79587253"/>
<accession>A0A288WFV9</accession>
<reference evidence="1 2" key="1">
    <citation type="submission" date="2017-04" db="EMBL/GenBank/DDBJ databases">
        <title>Bacillus anthracis phage Complete Genome.</title>
        <authorList>
            <person name="Alkalay S."/>
            <person name="Coppenhagen-Glazer S."/>
            <person name="Hazan R."/>
        </authorList>
    </citation>
    <scope>NUCLEOTIDE SEQUENCE [LARGE SCALE GENOMIC DNA]</scope>
</reference>
<evidence type="ECO:0000313" key="1">
    <source>
        <dbReference type="EMBL" id="ARW58449.1"/>
    </source>
</evidence>
<evidence type="ECO:0000313" key="2">
    <source>
        <dbReference type="Proteomes" id="UP000224684"/>
    </source>
</evidence>
<sequence length="60" mass="7276">MTKEINYKGFTIVEKYGDRKIEEVFEELYEKIYGLKVEVRKKTPEELAAEKQQKKKYTQE</sequence>